<keyword evidence="3 7" id="KW-0645">Protease</keyword>
<evidence type="ECO:0000256" key="2">
    <source>
        <dbReference type="ARBA" id="ARBA00022525"/>
    </source>
</evidence>
<dbReference type="Pfam" id="PF00089">
    <property type="entry name" value="Trypsin"/>
    <property type="match status" value="1"/>
</dbReference>
<dbReference type="CDD" id="cd00190">
    <property type="entry name" value="Tryp_SPc"/>
    <property type="match status" value="1"/>
</dbReference>
<evidence type="ECO:0000259" key="8">
    <source>
        <dbReference type="PROSITE" id="PS50240"/>
    </source>
</evidence>
<keyword evidence="10" id="KW-1185">Reference proteome</keyword>
<evidence type="ECO:0000256" key="4">
    <source>
        <dbReference type="ARBA" id="ARBA00022801"/>
    </source>
</evidence>
<evidence type="ECO:0000256" key="3">
    <source>
        <dbReference type="ARBA" id="ARBA00022670"/>
    </source>
</evidence>
<sequence>MTDRVNTASLVTQVQRDLRNVFLNNLNMEDYTTPNMDILNLPDGTLDTRIVGGQEAVRNAFHYQAALFLPVQTGISFCGGSIISQQWILTAAHCVDQLVGAVTIILGAHDIQIVEPSQKSFSSNVIHIHPQWSRETAQNDVALIKLPRSIVYNANIQPVKLPGRSQLTQNFANAQATVSGWGRTSDASNAISSVLRYLSQPVITNTVCRIAYPGVIIDSHLCVSGTGGKSTCQGDSGGPLVTAVNGVTTQIGIVSFGSPLGCGVGFPPVYSRVTSYVSWISGITGISF</sequence>
<evidence type="ECO:0000313" key="9">
    <source>
        <dbReference type="EMBL" id="KAJ8880312.1"/>
    </source>
</evidence>
<dbReference type="PROSITE" id="PS00134">
    <property type="entry name" value="TRYPSIN_HIS"/>
    <property type="match status" value="1"/>
</dbReference>
<dbReference type="InterPro" id="IPR001314">
    <property type="entry name" value="Peptidase_S1A"/>
</dbReference>
<proteinExistence type="predicted"/>
<dbReference type="SUPFAM" id="SSF50494">
    <property type="entry name" value="Trypsin-like serine proteases"/>
    <property type="match status" value="1"/>
</dbReference>
<dbReference type="InterPro" id="IPR033116">
    <property type="entry name" value="TRYPSIN_SER"/>
</dbReference>
<dbReference type="InterPro" id="IPR050127">
    <property type="entry name" value="Serine_Proteases_S1"/>
</dbReference>
<dbReference type="Gene3D" id="2.40.10.10">
    <property type="entry name" value="Trypsin-like serine proteases"/>
    <property type="match status" value="1"/>
</dbReference>
<protein>
    <recommendedName>
        <fullName evidence="8">Peptidase S1 domain-containing protein</fullName>
    </recommendedName>
</protein>
<evidence type="ECO:0000313" key="10">
    <source>
        <dbReference type="Proteomes" id="UP001159363"/>
    </source>
</evidence>
<keyword evidence="5 7" id="KW-0720">Serine protease</keyword>
<dbReference type="PROSITE" id="PS00135">
    <property type="entry name" value="TRYPSIN_SER"/>
    <property type="match status" value="1"/>
</dbReference>
<dbReference type="InterPro" id="IPR001254">
    <property type="entry name" value="Trypsin_dom"/>
</dbReference>
<evidence type="ECO:0000256" key="1">
    <source>
        <dbReference type="ARBA" id="ARBA00004613"/>
    </source>
</evidence>
<reference evidence="9 10" key="1">
    <citation type="submission" date="2023-02" db="EMBL/GenBank/DDBJ databases">
        <title>LHISI_Scaffold_Assembly.</title>
        <authorList>
            <person name="Stuart O.P."/>
            <person name="Cleave R."/>
            <person name="Magrath M.J.L."/>
            <person name="Mikheyev A.S."/>
        </authorList>
    </citation>
    <scope>NUCLEOTIDE SEQUENCE [LARGE SCALE GENOMIC DNA]</scope>
    <source>
        <strain evidence="9">Daus_M_001</strain>
        <tissue evidence="9">Leg muscle</tissue>
    </source>
</reference>
<dbReference type="InterPro" id="IPR018114">
    <property type="entry name" value="TRYPSIN_HIS"/>
</dbReference>
<dbReference type="InterPro" id="IPR043504">
    <property type="entry name" value="Peptidase_S1_PA_chymotrypsin"/>
</dbReference>
<dbReference type="InterPro" id="IPR009003">
    <property type="entry name" value="Peptidase_S1_PA"/>
</dbReference>
<organism evidence="9 10">
    <name type="scientific">Dryococelus australis</name>
    <dbReference type="NCBI Taxonomy" id="614101"/>
    <lineage>
        <taxon>Eukaryota</taxon>
        <taxon>Metazoa</taxon>
        <taxon>Ecdysozoa</taxon>
        <taxon>Arthropoda</taxon>
        <taxon>Hexapoda</taxon>
        <taxon>Insecta</taxon>
        <taxon>Pterygota</taxon>
        <taxon>Neoptera</taxon>
        <taxon>Polyneoptera</taxon>
        <taxon>Phasmatodea</taxon>
        <taxon>Verophasmatodea</taxon>
        <taxon>Anareolatae</taxon>
        <taxon>Phasmatidae</taxon>
        <taxon>Eurycanthinae</taxon>
        <taxon>Dryococelus</taxon>
    </lineage>
</organism>
<comment type="caution">
    <text evidence="9">The sequence shown here is derived from an EMBL/GenBank/DDBJ whole genome shotgun (WGS) entry which is preliminary data.</text>
</comment>
<dbReference type="PRINTS" id="PR00722">
    <property type="entry name" value="CHYMOTRYPSIN"/>
</dbReference>
<dbReference type="SMART" id="SM00020">
    <property type="entry name" value="Tryp_SPc"/>
    <property type="match status" value="1"/>
</dbReference>
<dbReference type="EMBL" id="JARBHB010000006">
    <property type="protein sequence ID" value="KAJ8880312.1"/>
    <property type="molecule type" value="Genomic_DNA"/>
</dbReference>
<dbReference type="PANTHER" id="PTHR24264">
    <property type="entry name" value="TRYPSIN-RELATED"/>
    <property type="match status" value="1"/>
</dbReference>
<dbReference type="Proteomes" id="UP001159363">
    <property type="component" value="Chromosome 5"/>
</dbReference>
<feature type="domain" description="Peptidase S1" evidence="8">
    <location>
        <begin position="50"/>
        <end position="285"/>
    </location>
</feature>
<accession>A0ABQ9H7R4</accession>
<keyword evidence="2" id="KW-0964">Secreted</keyword>
<gene>
    <name evidence="9" type="ORF">PR048_016778</name>
</gene>
<comment type="subcellular location">
    <subcellularLocation>
        <location evidence="1">Secreted</location>
    </subcellularLocation>
</comment>
<evidence type="ECO:0000256" key="6">
    <source>
        <dbReference type="ARBA" id="ARBA00023157"/>
    </source>
</evidence>
<keyword evidence="4 7" id="KW-0378">Hydrolase</keyword>
<keyword evidence="6" id="KW-1015">Disulfide bond</keyword>
<evidence type="ECO:0000256" key="5">
    <source>
        <dbReference type="ARBA" id="ARBA00022825"/>
    </source>
</evidence>
<dbReference type="PROSITE" id="PS50240">
    <property type="entry name" value="TRYPSIN_DOM"/>
    <property type="match status" value="1"/>
</dbReference>
<evidence type="ECO:0000256" key="7">
    <source>
        <dbReference type="RuleBase" id="RU363034"/>
    </source>
</evidence>
<dbReference type="PANTHER" id="PTHR24264:SF65">
    <property type="entry name" value="SRCR DOMAIN-CONTAINING PROTEIN"/>
    <property type="match status" value="1"/>
</dbReference>
<name>A0ABQ9H7R4_9NEOP</name>